<dbReference type="GO" id="GO:0009306">
    <property type="term" value="P:protein secretion"/>
    <property type="evidence" value="ECO:0007669"/>
    <property type="project" value="InterPro"/>
</dbReference>
<sequence length="1139" mass="126969">MAFFKRFRLRRGERHPALRPWRKWMRFLIIAVVSLIGMVAMAYFLRIPLRDDIIRQLLRIAEKQGVWVDYDAVWGDLFGGINFSHLSVIQDTDHHFQADRVHLSYRLIPYLLEKRIDISSVRLIRPCVRWVLPLEKRQEPEPLDPGFSLDLASFHIRSGRVELADTLMVEGIQLDMSLHVRPHRINGRLRRVSALLELNGEERLRLRSAKTNFAYAAPDTVHLDDLLLLTQRSKLRGEIHIEGPSWDVGFREASIDLSEIDPQTLEGRLVAQGRVGEDSTGFWGGFTLDLEGARVGEFSLADVNMALEGEGGNFEISLSASDPSLGRITSAGTMRLEREGVSVDLAIEEVELFPASGWPVSFKGKVTAGYSLQEKEGEIKGRLEEIGIHTMRWESCRFDAAFAGETIRLREFLLTQGFARIQAEGVFSPDTITGSVGIQSFQMASLGELNPLGAPAEVDVELEVEGDKDAPKISGIVLVRSDEAFFEKIEANLASFDPLSFAGTATLDVGGVTGVVKEKIDLKATIEDGFLEAAASAGPDMSLTTKGLITLDLEQKIYEYGCEKLTLVISADTIENRFPFVLGQAADSIYLSPTFLFVGAGELATAGSWRAGALPRWELSLYDVDLSTIGRIFNLPQDARGLIWGQIASRGETENRTIHIDLGAADLHVANIEADSLSFTGVLDTSKLEFDAAFILGQGHSTARGYLYYNLKDSIPIQSFDVHAHLDNIGVWPFEFIKDIVEVRTGEITGELHASGTLENPDLEGWVNVRNAEVYVPIIDLTSERADADILFSNGKVIVDRLDANIGTGSIEGRGDYTLFTEPYPFFFGLRVQDVVFSPERHISAVCSGNLTLEGAYITPLMIDGKLTLKEALVTYGLGDEIRVTSPAAPAPDPSKPPPPPTYINLAIKGEKNIWIRNNDMDIEVIPDLEITVRDAPMPQIIGELRVRRGSVYYLDHQFRLDPARSKITFPPTEELDPEFDIWASKRTNEIDSSRGKPEVVEITLHMAGTLTEPILEFFSDPPIWSESEILSYLHLNLATAFVQGVVRNVTSPIQNWARLDVFSIEDFAMQDVPTKVTFGKYISDKLFASYTVAISQRVPGENQHQFRVEYDVGKNQDIILERDEDGAHNLRYQIKLRY</sequence>
<evidence type="ECO:0000313" key="7">
    <source>
        <dbReference type="EMBL" id="TKJ37306.1"/>
    </source>
</evidence>
<comment type="caution">
    <text evidence="7">The sequence shown here is derived from an EMBL/GenBank/DDBJ whole genome shotgun (WGS) entry which is preliminary data.</text>
</comment>
<dbReference type="InterPro" id="IPR007452">
    <property type="entry name" value="TamB_C"/>
</dbReference>
<dbReference type="Pfam" id="PF04357">
    <property type="entry name" value="TamB"/>
    <property type="match status" value="2"/>
</dbReference>
<dbReference type="EMBL" id="NJBO01000033">
    <property type="protein sequence ID" value="TKJ37306.1"/>
    <property type="molecule type" value="Genomic_DNA"/>
</dbReference>
<keyword evidence="3 5" id="KW-1133">Transmembrane helix</keyword>
<comment type="subcellular location">
    <subcellularLocation>
        <location evidence="1">Membrane</location>
        <topology evidence="1">Single-pass membrane protein</topology>
    </subcellularLocation>
</comment>
<dbReference type="PANTHER" id="PTHR36985">
    <property type="entry name" value="TRANSLOCATION AND ASSEMBLY MODULE SUBUNIT TAMB"/>
    <property type="match status" value="1"/>
</dbReference>
<feature type="transmembrane region" description="Helical" evidence="5">
    <location>
        <begin position="24"/>
        <end position="45"/>
    </location>
</feature>
<dbReference type="GO" id="GO:0005886">
    <property type="term" value="C:plasma membrane"/>
    <property type="evidence" value="ECO:0007669"/>
    <property type="project" value="InterPro"/>
</dbReference>
<evidence type="ECO:0000256" key="4">
    <source>
        <dbReference type="ARBA" id="ARBA00023136"/>
    </source>
</evidence>
<proteinExistence type="predicted"/>
<evidence type="ECO:0000259" key="6">
    <source>
        <dbReference type="Pfam" id="PF04357"/>
    </source>
</evidence>
<dbReference type="AlphaFoldDB" id="A0A532UQU1"/>
<evidence type="ECO:0000256" key="1">
    <source>
        <dbReference type="ARBA" id="ARBA00004167"/>
    </source>
</evidence>
<evidence type="ECO:0000256" key="2">
    <source>
        <dbReference type="ARBA" id="ARBA00022692"/>
    </source>
</evidence>
<keyword evidence="2 5" id="KW-0812">Transmembrane</keyword>
<name>A0A532UQU1_UNCT6</name>
<evidence type="ECO:0000256" key="3">
    <source>
        <dbReference type="ARBA" id="ARBA00022989"/>
    </source>
</evidence>
<feature type="domain" description="Translocation and assembly module TamB C-terminal" evidence="6">
    <location>
        <begin position="897"/>
        <end position="1134"/>
    </location>
</feature>
<feature type="domain" description="Translocation and assembly module TamB C-terminal" evidence="6">
    <location>
        <begin position="697"/>
        <end position="870"/>
    </location>
</feature>
<accession>A0A532UQU1</accession>
<organism evidence="7 8">
    <name type="scientific">candidate division TA06 bacterium B3_TA06</name>
    <dbReference type="NCBI Taxonomy" id="2012487"/>
    <lineage>
        <taxon>Bacteria</taxon>
        <taxon>Bacteria division TA06</taxon>
    </lineage>
</organism>
<dbReference type="Proteomes" id="UP000317778">
    <property type="component" value="Unassembled WGS sequence"/>
</dbReference>
<evidence type="ECO:0000256" key="5">
    <source>
        <dbReference type="SAM" id="Phobius"/>
    </source>
</evidence>
<protein>
    <recommendedName>
        <fullName evidence="6">Translocation and assembly module TamB C-terminal domain-containing protein</fullName>
    </recommendedName>
</protein>
<evidence type="ECO:0000313" key="8">
    <source>
        <dbReference type="Proteomes" id="UP000317778"/>
    </source>
</evidence>
<keyword evidence="4 5" id="KW-0472">Membrane</keyword>
<gene>
    <name evidence="7" type="ORF">CEE36_11110</name>
</gene>
<dbReference type="PANTHER" id="PTHR36985:SF1">
    <property type="entry name" value="TRANSLOCATION AND ASSEMBLY MODULE SUBUNIT TAMB"/>
    <property type="match status" value="1"/>
</dbReference>
<reference evidence="7 8" key="1">
    <citation type="submission" date="2017-06" db="EMBL/GenBank/DDBJ databases">
        <title>Novel microbial phyla capable of carbon fixation and sulfur reduction in deep-sea sediments.</title>
        <authorList>
            <person name="Huang J."/>
            <person name="Baker B."/>
            <person name="Wang Y."/>
        </authorList>
    </citation>
    <scope>NUCLEOTIDE SEQUENCE [LARGE SCALE GENOMIC DNA]</scope>
    <source>
        <strain evidence="7">B3_TA06</strain>
    </source>
</reference>